<protein>
    <submittedName>
        <fullName evidence="1">Uncharacterized protein</fullName>
    </submittedName>
</protein>
<organism evidence="1 2">
    <name type="scientific">Trifolium pratense</name>
    <name type="common">Red clover</name>
    <dbReference type="NCBI Taxonomy" id="57577"/>
    <lineage>
        <taxon>Eukaryota</taxon>
        <taxon>Viridiplantae</taxon>
        <taxon>Streptophyta</taxon>
        <taxon>Embryophyta</taxon>
        <taxon>Tracheophyta</taxon>
        <taxon>Spermatophyta</taxon>
        <taxon>Magnoliopsida</taxon>
        <taxon>eudicotyledons</taxon>
        <taxon>Gunneridae</taxon>
        <taxon>Pentapetalae</taxon>
        <taxon>rosids</taxon>
        <taxon>fabids</taxon>
        <taxon>Fabales</taxon>
        <taxon>Fabaceae</taxon>
        <taxon>Papilionoideae</taxon>
        <taxon>50 kb inversion clade</taxon>
        <taxon>NPAAA clade</taxon>
        <taxon>Hologalegina</taxon>
        <taxon>IRL clade</taxon>
        <taxon>Trifolieae</taxon>
        <taxon>Trifolium</taxon>
    </lineage>
</organism>
<sequence>MWHNTIEEIKTSKLLFIQQQKKEHNIKEKIYNNNGLLPLIISPPLLLPLSLIVAAGATVRASSPSRLSFVTASPHTFSLAAIVRSDPHHPAAVLPPS</sequence>
<keyword evidence="2" id="KW-1185">Reference proteome</keyword>
<reference evidence="1" key="1">
    <citation type="submission" date="2023-10" db="EMBL/GenBank/DDBJ databases">
        <authorList>
            <person name="Rodriguez Cubillos JULIANA M."/>
            <person name="De Vega J."/>
        </authorList>
    </citation>
    <scope>NUCLEOTIDE SEQUENCE</scope>
</reference>
<dbReference type="Proteomes" id="UP001177021">
    <property type="component" value="Unassembled WGS sequence"/>
</dbReference>
<comment type="caution">
    <text evidence="1">The sequence shown here is derived from an EMBL/GenBank/DDBJ whole genome shotgun (WGS) entry which is preliminary data.</text>
</comment>
<name>A0ACB0JQL5_TRIPR</name>
<evidence type="ECO:0000313" key="2">
    <source>
        <dbReference type="Proteomes" id="UP001177021"/>
    </source>
</evidence>
<proteinExistence type="predicted"/>
<accession>A0ACB0JQL5</accession>
<dbReference type="EMBL" id="CASHSV030000109">
    <property type="protein sequence ID" value="CAJ2646067.1"/>
    <property type="molecule type" value="Genomic_DNA"/>
</dbReference>
<evidence type="ECO:0000313" key="1">
    <source>
        <dbReference type="EMBL" id="CAJ2646067.1"/>
    </source>
</evidence>
<gene>
    <name evidence="1" type="ORF">MILVUS5_LOCUS14849</name>
</gene>